<proteinExistence type="inferred from homology"/>
<comment type="similarity">
    <text evidence="1 3">Belongs to the thiolase-like superfamily. Beta-ketoacyl-ACP synthases family.</text>
</comment>
<keyword evidence="6" id="KW-1185">Reference proteome</keyword>
<dbReference type="PROSITE" id="PS52004">
    <property type="entry name" value="KS3_2"/>
    <property type="match status" value="1"/>
</dbReference>
<organism evidence="5 6">
    <name type="scientific">Thermohalobaculum xanthum</name>
    <dbReference type="NCBI Taxonomy" id="2753746"/>
    <lineage>
        <taxon>Bacteria</taxon>
        <taxon>Pseudomonadati</taxon>
        <taxon>Pseudomonadota</taxon>
        <taxon>Alphaproteobacteria</taxon>
        <taxon>Rhodobacterales</taxon>
        <taxon>Paracoccaceae</taxon>
        <taxon>Thermohalobaculum</taxon>
    </lineage>
</organism>
<evidence type="ECO:0000256" key="1">
    <source>
        <dbReference type="ARBA" id="ARBA00008467"/>
    </source>
</evidence>
<dbReference type="InterPro" id="IPR014031">
    <property type="entry name" value="Ketoacyl_synth_C"/>
</dbReference>
<dbReference type="RefSeq" id="WP_200612633.1">
    <property type="nucleotide sequence ID" value="NZ_JAEHHL010000012.1"/>
</dbReference>
<dbReference type="InterPro" id="IPR014030">
    <property type="entry name" value="Ketoacyl_synth_N"/>
</dbReference>
<dbReference type="GO" id="GO:0004315">
    <property type="term" value="F:3-oxoacyl-[acyl-carrier-protein] synthase activity"/>
    <property type="evidence" value="ECO:0007669"/>
    <property type="project" value="TreeGrafter"/>
</dbReference>
<dbReference type="Gene3D" id="3.40.47.10">
    <property type="match status" value="1"/>
</dbReference>
<dbReference type="InterPro" id="IPR000794">
    <property type="entry name" value="Beta-ketoacyl_synthase"/>
</dbReference>
<feature type="domain" description="Ketosynthase family 3 (KS3)" evidence="4">
    <location>
        <begin position="1"/>
        <end position="398"/>
    </location>
</feature>
<dbReference type="Pfam" id="PF00109">
    <property type="entry name" value="ketoacyl-synt"/>
    <property type="match status" value="1"/>
</dbReference>
<dbReference type="PANTHER" id="PTHR11712:SF320">
    <property type="entry name" value="BETA-KETOACYL SYNTHASE"/>
    <property type="match status" value="1"/>
</dbReference>
<dbReference type="Proteomes" id="UP000655420">
    <property type="component" value="Unassembled WGS sequence"/>
</dbReference>
<reference evidence="5" key="1">
    <citation type="submission" date="2020-12" db="EMBL/GenBank/DDBJ databases">
        <title>Bacterial taxonomy.</title>
        <authorList>
            <person name="Pan X."/>
        </authorList>
    </citation>
    <scope>NUCLEOTIDE SEQUENCE</scope>
    <source>
        <strain evidence="5">M0105</strain>
    </source>
</reference>
<keyword evidence="2 3" id="KW-0808">Transferase</keyword>
<comment type="caution">
    <text evidence="5">The sequence shown here is derived from an EMBL/GenBank/DDBJ whole genome shotgun (WGS) entry which is preliminary data.</text>
</comment>
<dbReference type="InterPro" id="IPR020841">
    <property type="entry name" value="PKS_Beta-ketoAc_synthase_dom"/>
</dbReference>
<evidence type="ECO:0000256" key="3">
    <source>
        <dbReference type="RuleBase" id="RU003694"/>
    </source>
</evidence>
<evidence type="ECO:0000313" key="6">
    <source>
        <dbReference type="Proteomes" id="UP000655420"/>
    </source>
</evidence>
<dbReference type="SUPFAM" id="SSF53901">
    <property type="entry name" value="Thiolase-like"/>
    <property type="match status" value="2"/>
</dbReference>
<dbReference type="NCBIfam" id="NF006618">
    <property type="entry name" value="PRK09185.1"/>
    <property type="match status" value="1"/>
</dbReference>
<accession>A0A8J7MAM5</accession>
<dbReference type="GO" id="GO:0006633">
    <property type="term" value="P:fatty acid biosynthetic process"/>
    <property type="evidence" value="ECO:0007669"/>
    <property type="project" value="TreeGrafter"/>
</dbReference>
<evidence type="ECO:0000256" key="2">
    <source>
        <dbReference type="ARBA" id="ARBA00022679"/>
    </source>
</evidence>
<dbReference type="Pfam" id="PF02801">
    <property type="entry name" value="Ketoacyl-synt_C"/>
    <property type="match status" value="1"/>
</dbReference>
<dbReference type="EMBL" id="JAEHHL010000012">
    <property type="protein sequence ID" value="MBK0400875.1"/>
    <property type="molecule type" value="Genomic_DNA"/>
</dbReference>
<evidence type="ECO:0000259" key="4">
    <source>
        <dbReference type="PROSITE" id="PS52004"/>
    </source>
</evidence>
<gene>
    <name evidence="5" type="ORF">H0I76_16870</name>
</gene>
<dbReference type="GO" id="GO:0005829">
    <property type="term" value="C:cytosol"/>
    <property type="evidence" value="ECO:0007669"/>
    <property type="project" value="TreeGrafter"/>
</dbReference>
<dbReference type="AlphaFoldDB" id="A0A8J7MAM5"/>
<protein>
    <submittedName>
        <fullName evidence="5">Beta-ketoacyl-ACP synthase</fullName>
    </submittedName>
</protein>
<sequence length="399" mass="41355">MATLSQMPPLEQLAITGRVAVTCVGRGREAHVDAMSSGRSGLTACDFPGVDFPCWIGRVGGIEDELFPGRMAAYENRATRLAVSALETEGFSCRVAAAISRWGSRRVGLVIGTSTSGVEKLENVYRNWSGNGPLDPAYSLRHHNDHHAVTSFLAEYLGIEGIGYTVSTACSSAAKALIDGAQLIRLGLCDAVLTGGVDSLCLTSLFGFEALELVSREPCRPFDARRDGLSIGEGAGFILLEREGDGPRLLGYGETSDAVSMSTPPPEGEGAQAAMREALGRASLDPEEIEFVKLHGTATKSNDLAESAAVASIFPFGPPSASLKGMIGHTLGAAGAVEAVLCLDAMESGIVPGTVGLSAPDPALALVPRIQSASGEIRRAVCNAFGFGGSNSSLVLGLS</sequence>
<dbReference type="PANTHER" id="PTHR11712">
    <property type="entry name" value="POLYKETIDE SYNTHASE-RELATED"/>
    <property type="match status" value="1"/>
</dbReference>
<dbReference type="SMART" id="SM00825">
    <property type="entry name" value="PKS_KS"/>
    <property type="match status" value="1"/>
</dbReference>
<name>A0A8J7MAM5_9RHOB</name>
<dbReference type="CDD" id="cd00834">
    <property type="entry name" value="KAS_I_II"/>
    <property type="match status" value="1"/>
</dbReference>
<evidence type="ECO:0000313" key="5">
    <source>
        <dbReference type="EMBL" id="MBK0400875.1"/>
    </source>
</evidence>
<dbReference type="InterPro" id="IPR016039">
    <property type="entry name" value="Thiolase-like"/>
</dbReference>